<keyword evidence="14" id="KW-1185">Reference proteome</keyword>
<evidence type="ECO:0000313" key="10">
    <source>
        <dbReference type="EMBL" id="OBX61946.1"/>
    </source>
</evidence>
<keyword evidence="2 9" id="KW-0813">Transport</keyword>
<organism evidence="11">
    <name type="scientific">Faucicola osloensis</name>
    <name type="common">Moraxella osloensis</name>
    <dbReference type="NCBI Taxonomy" id="34062"/>
    <lineage>
        <taxon>Bacteria</taxon>
        <taxon>Pseudomonadati</taxon>
        <taxon>Pseudomonadota</taxon>
        <taxon>Gammaproteobacteria</taxon>
        <taxon>Moraxellales</taxon>
        <taxon>Moraxellaceae</taxon>
        <taxon>Faucicola</taxon>
    </lineage>
</organism>
<evidence type="ECO:0000256" key="8">
    <source>
        <dbReference type="ARBA" id="ARBA00023136"/>
    </source>
</evidence>
<dbReference type="KEGG" id="mos:AXE82_09550"/>
<evidence type="ECO:0000256" key="9">
    <source>
        <dbReference type="HAMAP-Rule" id="MF_00422"/>
    </source>
</evidence>
<gene>
    <name evidence="9 11" type="primary">secE</name>
    <name evidence="10" type="ORF">A9299_01485</name>
    <name evidence="11" type="ORF">GSF12_02960</name>
    <name evidence="12" type="ORF">NCTC10465_01726</name>
</gene>
<dbReference type="Proteomes" id="UP000255230">
    <property type="component" value="Unassembled WGS sequence"/>
</dbReference>
<keyword evidence="3 9" id="KW-1003">Cell membrane</keyword>
<keyword evidence="4 9" id="KW-0812">Transmembrane</keyword>
<keyword evidence="6 9" id="KW-1133">Transmembrane helix</keyword>
<dbReference type="PRINTS" id="PR01650">
    <property type="entry name" value="SECETRNLCASE"/>
</dbReference>
<evidence type="ECO:0000313" key="11">
    <source>
        <dbReference type="EMBL" id="QHG08947.1"/>
    </source>
</evidence>
<dbReference type="GO" id="GO:0005886">
    <property type="term" value="C:plasma membrane"/>
    <property type="evidence" value="ECO:0007669"/>
    <property type="project" value="UniProtKB-UniRule"/>
</dbReference>
<dbReference type="Pfam" id="PF00584">
    <property type="entry name" value="SecE"/>
    <property type="match status" value="1"/>
</dbReference>
<dbReference type="EMBL" id="UGPY01000001">
    <property type="protein sequence ID" value="STY97929.1"/>
    <property type="molecule type" value="Genomic_DNA"/>
</dbReference>
<keyword evidence="7 9" id="KW-0811">Translocation</keyword>
<dbReference type="GO" id="GO:0065002">
    <property type="term" value="P:intracellular protein transmembrane transport"/>
    <property type="evidence" value="ECO:0007669"/>
    <property type="project" value="UniProtKB-UniRule"/>
</dbReference>
<reference evidence="11" key="4">
    <citation type="journal article" date="2020" name="Microbiol. Resour. Announc.">
        <title>Complete Genome Sequence of Moraxella osloensis Strain YV1, Isolated from an Australian Wastewater Treatment Plant.</title>
        <authorList>
            <person name="Batinovic S."/>
            <person name="Rice D.T.F."/>
            <person name="Seviour R.J."/>
            <person name="Petrovski S."/>
        </authorList>
    </citation>
    <scope>NUCLEOTIDE SEQUENCE</scope>
    <source>
        <strain evidence="11">YV1</strain>
    </source>
</reference>
<accession>A0A0X8K7X5</accession>
<comment type="subcellular location">
    <subcellularLocation>
        <location evidence="1">Membrane</location>
    </subcellularLocation>
</comment>
<dbReference type="NCBIfam" id="NF004373">
    <property type="entry name" value="PRK05740.1-3"/>
    <property type="match status" value="1"/>
</dbReference>
<name>A0A0X8K7X5_FAUOS</name>
<evidence type="ECO:0000313" key="12">
    <source>
        <dbReference type="EMBL" id="STY97929.1"/>
    </source>
</evidence>
<reference key="3">
    <citation type="submission" date="2019-12" db="EMBL/GenBank/DDBJ databases">
        <title>Whole genome sequence of Moraxella osloensis YV1.</title>
        <authorList>
            <person name="Batinovic S."/>
            <person name="Rice D.T.F."/>
            <person name="Petrovski S."/>
        </authorList>
    </citation>
    <scope>NUCLEOTIDE SEQUENCE [LARGE SCALE GENOMIC DNA]</scope>
    <source>
        <strain>YV1</strain>
    </source>
</reference>
<dbReference type="PANTHER" id="PTHR33910:SF1">
    <property type="entry name" value="PROTEIN TRANSLOCASE SUBUNIT SECE"/>
    <property type="match status" value="1"/>
</dbReference>
<evidence type="ECO:0000256" key="6">
    <source>
        <dbReference type="ARBA" id="ARBA00022989"/>
    </source>
</evidence>
<sequence length="155" mass="17367">MKQMLENKLAELNGKRMSGEKVVVHEPAAIEIAKRHSPKDFALWIFAFVALISATLVNQYLPAYWQPASSLWTRVAVIAGLIIAALLALALTNQGSAFKTLLQDSRVELRRVTWPSKQETLEYTWQVAVVAGILAFIVWLLDTVFSQLIQYVIGQ</sequence>
<dbReference type="GO" id="GO:0043952">
    <property type="term" value="P:protein transport by the Sec complex"/>
    <property type="evidence" value="ECO:0007669"/>
    <property type="project" value="UniProtKB-UniRule"/>
</dbReference>
<dbReference type="GeneID" id="35778314"/>
<dbReference type="PANTHER" id="PTHR33910">
    <property type="entry name" value="PROTEIN TRANSLOCASE SUBUNIT SECE"/>
    <property type="match status" value="1"/>
</dbReference>
<dbReference type="RefSeq" id="WP_036597689.1">
    <property type="nucleotide sequence ID" value="NZ_CBCRZU010000002.1"/>
</dbReference>
<feature type="transmembrane region" description="Helical" evidence="9">
    <location>
        <begin position="41"/>
        <end position="65"/>
    </location>
</feature>
<protein>
    <recommendedName>
        <fullName evidence="9">Protein translocase subunit SecE</fullName>
    </recommendedName>
</protein>
<comment type="similarity">
    <text evidence="9">Belongs to the SecE/SEC61-gamma family.</text>
</comment>
<evidence type="ECO:0000256" key="5">
    <source>
        <dbReference type="ARBA" id="ARBA00022927"/>
    </source>
</evidence>
<dbReference type="AlphaFoldDB" id="A0A0X8K7X5"/>
<evidence type="ECO:0000256" key="4">
    <source>
        <dbReference type="ARBA" id="ARBA00022692"/>
    </source>
</evidence>
<keyword evidence="8 9" id="KW-0472">Membrane</keyword>
<evidence type="ECO:0000313" key="14">
    <source>
        <dbReference type="Proteomes" id="UP000255230"/>
    </source>
</evidence>
<dbReference type="GO" id="GO:0006605">
    <property type="term" value="P:protein targeting"/>
    <property type="evidence" value="ECO:0007669"/>
    <property type="project" value="UniProtKB-UniRule"/>
</dbReference>
<proteinExistence type="inferred from homology"/>
<dbReference type="GO" id="GO:0008320">
    <property type="term" value="F:protein transmembrane transporter activity"/>
    <property type="evidence" value="ECO:0007669"/>
    <property type="project" value="UniProtKB-UniRule"/>
</dbReference>
<comment type="caution">
    <text evidence="9">Lacks conserved residue(s) required for the propagation of feature annotation.</text>
</comment>
<keyword evidence="5 9" id="KW-0653">Protein transport</keyword>
<dbReference type="OrthoDB" id="9806365at2"/>
<evidence type="ECO:0000313" key="13">
    <source>
        <dbReference type="Proteomes" id="UP000092509"/>
    </source>
</evidence>
<dbReference type="HAMAP" id="MF_00422">
    <property type="entry name" value="SecE"/>
    <property type="match status" value="1"/>
</dbReference>
<reference evidence="10 13" key="1">
    <citation type="submission" date="2016-06" db="EMBL/GenBank/DDBJ databases">
        <title>Draft genome of Moraxella osloensis CCUG 67237.</title>
        <authorList>
            <person name="Salva-Serra F."/>
            <person name="Engstrom-Jakobsson H."/>
            <person name="Thorell K."/>
            <person name="Gonzales-Siles L."/>
            <person name="Karlsson R."/>
            <person name="Boulund F."/>
            <person name="Engstrand L."/>
            <person name="Kristiansson E."/>
            <person name="Moore E."/>
        </authorList>
    </citation>
    <scope>NUCLEOTIDE SEQUENCE [LARGE SCALE GENOMIC DNA]</scope>
    <source>
        <strain evidence="10 13">CCUG 67237</strain>
    </source>
</reference>
<dbReference type="EMBL" id="CP047226">
    <property type="protein sequence ID" value="QHG08947.1"/>
    <property type="molecule type" value="Genomic_DNA"/>
</dbReference>
<feature type="transmembrane region" description="Helical" evidence="9">
    <location>
        <begin position="71"/>
        <end position="91"/>
    </location>
</feature>
<comment type="function">
    <text evidence="9">Essential subunit of the Sec protein translocation channel SecYEG. Clamps together the 2 halves of SecY. May contact the channel plug during translocation.</text>
</comment>
<dbReference type="InterPro" id="IPR005807">
    <property type="entry name" value="SecE_bac"/>
</dbReference>
<dbReference type="EMBL" id="LZMT01000034">
    <property type="protein sequence ID" value="OBX61946.1"/>
    <property type="molecule type" value="Genomic_DNA"/>
</dbReference>
<comment type="subunit">
    <text evidence="9">Component of the Sec protein translocase complex. Heterotrimer consisting of SecY, SecE and SecG subunits. The heterotrimers can form oligomers, although 1 heterotrimer is thought to be able to translocate proteins. Interacts with the ribosome. Interacts with SecDF, and other proteins may be involved. Interacts with SecA.</text>
</comment>
<evidence type="ECO:0000256" key="7">
    <source>
        <dbReference type="ARBA" id="ARBA00023010"/>
    </source>
</evidence>
<evidence type="ECO:0000256" key="2">
    <source>
        <dbReference type="ARBA" id="ARBA00022448"/>
    </source>
</evidence>
<dbReference type="PROSITE" id="PS01067">
    <property type="entry name" value="SECE_SEC61G"/>
    <property type="match status" value="1"/>
</dbReference>
<evidence type="ECO:0000256" key="3">
    <source>
        <dbReference type="ARBA" id="ARBA00022475"/>
    </source>
</evidence>
<dbReference type="Gene3D" id="1.20.5.1030">
    <property type="entry name" value="Preprotein translocase secy subunit"/>
    <property type="match status" value="1"/>
</dbReference>
<dbReference type="GO" id="GO:0009306">
    <property type="term" value="P:protein secretion"/>
    <property type="evidence" value="ECO:0007669"/>
    <property type="project" value="UniProtKB-UniRule"/>
</dbReference>
<dbReference type="InterPro" id="IPR001901">
    <property type="entry name" value="Translocase_SecE/Sec61-g"/>
</dbReference>
<reference evidence="12 14" key="2">
    <citation type="submission" date="2018-06" db="EMBL/GenBank/DDBJ databases">
        <authorList>
            <consortium name="Pathogen Informatics"/>
            <person name="Doyle S."/>
        </authorList>
    </citation>
    <scope>NUCLEOTIDE SEQUENCE [LARGE SCALE GENOMIC DNA]</scope>
    <source>
        <strain evidence="12 14">NCTC10465</strain>
    </source>
</reference>
<dbReference type="NCBIfam" id="TIGR00964">
    <property type="entry name" value="secE_bact"/>
    <property type="match status" value="1"/>
</dbReference>
<dbReference type="InterPro" id="IPR038379">
    <property type="entry name" value="SecE_sf"/>
</dbReference>
<evidence type="ECO:0000256" key="1">
    <source>
        <dbReference type="ARBA" id="ARBA00004370"/>
    </source>
</evidence>
<feature type="transmembrane region" description="Helical" evidence="9">
    <location>
        <begin position="123"/>
        <end position="141"/>
    </location>
</feature>